<proteinExistence type="predicted"/>
<dbReference type="EMBL" id="AMYB01000006">
    <property type="protein sequence ID" value="OAD01326.1"/>
    <property type="molecule type" value="Genomic_DNA"/>
</dbReference>
<protein>
    <submittedName>
        <fullName evidence="1">Uncharacterized protein</fullName>
    </submittedName>
</protein>
<dbReference type="STRING" id="747725.A0A168JKW8"/>
<dbReference type="Proteomes" id="UP000077051">
    <property type="component" value="Unassembled WGS sequence"/>
</dbReference>
<keyword evidence="2" id="KW-1185">Reference proteome</keyword>
<organism evidence="1 2">
    <name type="scientific">Mucor lusitanicus CBS 277.49</name>
    <dbReference type="NCBI Taxonomy" id="747725"/>
    <lineage>
        <taxon>Eukaryota</taxon>
        <taxon>Fungi</taxon>
        <taxon>Fungi incertae sedis</taxon>
        <taxon>Mucoromycota</taxon>
        <taxon>Mucoromycotina</taxon>
        <taxon>Mucoromycetes</taxon>
        <taxon>Mucorales</taxon>
        <taxon>Mucorineae</taxon>
        <taxon>Mucoraceae</taxon>
        <taxon>Mucor</taxon>
    </lineage>
</organism>
<name>A0A168JKW8_MUCCL</name>
<evidence type="ECO:0000313" key="2">
    <source>
        <dbReference type="Proteomes" id="UP000077051"/>
    </source>
</evidence>
<dbReference type="AlphaFoldDB" id="A0A168JKW8"/>
<dbReference type="OrthoDB" id="10496455at2759"/>
<gene>
    <name evidence="1" type="ORF">MUCCIDRAFT_83073</name>
</gene>
<dbReference type="VEuPathDB" id="FungiDB:MUCCIDRAFT_83073"/>
<reference evidence="1 2" key="1">
    <citation type="submission" date="2015-06" db="EMBL/GenBank/DDBJ databases">
        <title>Expansion of signal transduction pathways in fungi by whole-genome duplication.</title>
        <authorList>
            <consortium name="DOE Joint Genome Institute"/>
            <person name="Corrochano L.M."/>
            <person name="Kuo A."/>
            <person name="Marcet-Houben M."/>
            <person name="Polaino S."/>
            <person name="Salamov A."/>
            <person name="Villalobos J.M."/>
            <person name="Alvarez M.I."/>
            <person name="Avalos J."/>
            <person name="Benito E.P."/>
            <person name="Benoit I."/>
            <person name="Burger G."/>
            <person name="Camino L.P."/>
            <person name="Canovas D."/>
            <person name="Cerda-Olmedo E."/>
            <person name="Cheng J.-F."/>
            <person name="Dominguez A."/>
            <person name="Elias M."/>
            <person name="Eslava A.P."/>
            <person name="Glaser F."/>
            <person name="Grimwood J."/>
            <person name="Gutierrez G."/>
            <person name="Heitman J."/>
            <person name="Henrissat B."/>
            <person name="Iturriaga E.A."/>
            <person name="Lang B.F."/>
            <person name="Lavin J.L."/>
            <person name="Lee S."/>
            <person name="Li W."/>
            <person name="Lindquist E."/>
            <person name="Lopez-Garcia S."/>
            <person name="Luque E.M."/>
            <person name="Marcos A.T."/>
            <person name="Martin J."/>
            <person name="Mccluskey K."/>
            <person name="Medina H.R."/>
            <person name="Miralles-Duran A."/>
            <person name="Miyazaki A."/>
            <person name="Munoz-Torres E."/>
            <person name="Oguiza J.A."/>
            <person name="Ohm R."/>
            <person name="Olmedo M."/>
            <person name="Orejas M."/>
            <person name="Ortiz-Castellanos L."/>
            <person name="Pisabarro A.G."/>
            <person name="Rodriguez-Romero J."/>
            <person name="Ruiz-Herrera J."/>
            <person name="Ruiz-Vazquez R."/>
            <person name="Sanz C."/>
            <person name="Schackwitz W."/>
            <person name="Schmutz J."/>
            <person name="Shahriari M."/>
            <person name="Shelest E."/>
            <person name="Silva-Franco F."/>
            <person name="Soanes D."/>
            <person name="Syed K."/>
            <person name="Tagua V.G."/>
            <person name="Talbot N.J."/>
            <person name="Thon M."/>
            <person name="De Vries R.P."/>
            <person name="Wiebenga A."/>
            <person name="Yadav J.S."/>
            <person name="Braun E.L."/>
            <person name="Baker S."/>
            <person name="Garre V."/>
            <person name="Horwitz B."/>
            <person name="Torres-Martinez S."/>
            <person name="Idnurm A."/>
            <person name="Herrera-Estrella A."/>
            <person name="Gabaldon T."/>
            <person name="Grigoriev I.V."/>
        </authorList>
    </citation>
    <scope>NUCLEOTIDE SEQUENCE [LARGE SCALE GENOMIC DNA]</scope>
    <source>
        <strain evidence="1 2">CBS 277.49</strain>
    </source>
</reference>
<accession>A0A168JKW8</accession>
<sequence length="158" mass="19218">MNTRKSFDALEVYMFAGHLKGVAFNIILFKQEINENKTMVSRFKTICQELHEIINEKEVQQRDFEIQYEKKRKEDLAKMRTQSHLLKERNHWKQRFKDEEGRVKRLALKEEQRASIWKKKEFDLLREINILRSEREEFIQMFQTLQASLIAKNIDLDN</sequence>
<evidence type="ECO:0000313" key="1">
    <source>
        <dbReference type="EMBL" id="OAD01326.1"/>
    </source>
</evidence>
<comment type="caution">
    <text evidence="1">The sequence shown here is derived from an EMBL/GenBank/DDBJ whole genome shotgun (WGS) entry which is preliminary data.</text>
</comment>